<evidence type="ECO:0000256" key="5">
    <source>
        <dbReference type="ARBA" id="ARBA00023180"/>
    </source>
</evidence>
<keyword evidence="4" id="KW-0186">Copper</keyword>
<dbReference type="Gene3D" id="2.60.40.420">
    <property type="entry name" value="Cupredoxins - blue copper proteins"/>
    <property type="match status" value="1"/>
</dbReference>
<keyword evidence="6" id="KW-0812">Transmembrane</keyword>
<evidence type="ECO:0000256" key="4">
    <source>
        <dbReference type="ARBA" id="ARBA00023008"/>
    </source>
</evidence>
<dbReference type="InterPro" id="IPR039391">
    <property type="entry name" value="Phytocyanin-like"/>
</dbReference>
<keyword evidence="1" id="KW-0813">Transport</keyword>
<evidence type="ECO:0000313" key="8">
    <source>
        <dbReference type="EnsemblPlants" id="MELO3C014486.2.1"/>
    </source>
</evidence>
<dbReference type="GO" id="GO:0009055">
    <property type="term" value="F:electron transfer activity"/>
    <property type="evidence" value="ECO:0007669"/>
    <property type="project" value="InterPro"/>
</dbReference>
<organism evidence="8">
    <name type="scientific">Cucumis melo</name>
    <name type="common">Muskmelon</name>
    <dbReference type="NCBI Taxonomy" id="3656"/>
    <lineage>
        <taxon>Eukaryota</taxon>
        <taxon>Viridiplantae</taxon>
        <taxon>Streptophyta</taxon>
        <taxon>Embryophyta</taxon>
        <taxon>Tracheophyta</taxon>
        <taxon>Spermatophyta</taxon>
        <taxon>Magnoliopsida</taxon>
        <taxon>eudicotyledons</taxon>
        <taxon>Gunneridae</taxon>
        <taxon>Pentapetalae</taxon>
        <taxon>rosids</taxon>
        <taxon>fabids</taxon>
        <taxon>Cucurbitales</taxon>
        <taxon>Cucurbitaceae</taxon>
        <taxon>Benincaseae</taxon>
        <taxon>Cucumis</taxon>
    </lineage>
</organism>
<dbReference type="PROSITE" id="PS51485">
    <property type="entry name" value="PHYTOCYANIN"/>
    <property type="match status" value="1"/>
</dbReference>
<proteinExistence type="predicted"/>
<evidence type="ECO:0000259" key="7">
    <source>
        <dbReference type="PROSITE" id="PS51485"/>
    </source>
</evidence>
<keyword evidence="5" id="KW-0325">Glycoprotein</keyword>
<keyword evidence="6" id="KW-0472">Membrane</keyword>
<dbReference type="EnsemblPlants" id="MELO3C014486.2.1">
    <property type="protein sequence ID" value="MELO3C014486.2.1"/>
    <property type="gene ID" value="MELO3C014486.2"/>
</dbReference>
<feature type="domain" description="Phytocyanin" evidence="7">
    <location>
        <begin position="60"/>
        <end position="161"/>
    </location>
</feature>
<dbReference type="AlphaFoldDB" id="A0A9I9D803"/>
<evidence type="ECO:0000256" key="6">
    <source>
        <dbReference type="SAM" id="Phobius"/>
    </source>
</evidence>
<dbReference type="InterPro" id="IPR008972">
    <property type="entry name" value="Cupredoxin"/>
</dbReference>
<dbReference type="GO" id="GO:0046872">
    <property type="term" value="F:metal ion binding"/>
    <property type="evidence" value="ECO:0007669"/>
    <property type="project" value="UniProtKB-KW"/>
</dbReference>
<dbReference type="Pfam" id="PF02298">
    <property type="entry name" value="Cu_bind_like"/>
    <property type="match status" value="1"/>
</dbReference>
<evidence type="ECO:0000256" key="3">
    <source>
        <dbReference type="ARBA" id="ARBA00022982"/>
    </source>
</evidence>
<evidence type="ECO:0000256" key="2">
    <source>
        <dbReference type="ARBA" id="ARBA00022723"/>
    </source>
</evidence>
<dbReference type="FunFam" id="2.60.40.420:FF:000003">
    <property type="entry name" value="Blue copper"/>
    <property type="match status" value="1"/>
</dbReference>
<keyword evidence="3" id="KW-0249">Electron transport</keyword>
<dbReference type="Gramene" id="MELO3C014486.2.1">
    <property type="protein sequence ID" value="MELO3C014486.2.1"/>
    <property type="gene ID" value="MELO3C014486.2"/>
</dbReference>
<protein>
    <recommendedName>
        <fullName evidence="7">Phytocyanin domain-containing protein</fullName>
    </recommendedName>
</protein>
<keyword evidence="2" id="KW-0479">Metal-binding</keyword>
<reference evidence="8" key="1">
    <citation type="submission" date="2023-03" db="UniProtKB">
        <authorList>
            <consortium name="EnsemblPlants"/>
        </authorList>
    </citation>
    <scope>IDENTIFICATION</scope>
</reference>
<dbReference type="InterPro" id="IPR003245">
    <property type="entry name" value="Phytocyanin_dom"/>
</dbReference>
<keyword evidence="6" id="KW-1133">Transmembrane helix</keyword>
<dbReference type="SUPFAM" id="SSF49503">
    <property type="entry name" value="Cupredoxins"/>
    <property type="match status" value="1"/>
</dbReference>
<dbReference type="GO" id="GO:0005886">
    <property type="term" value="C:plasma membrane"/>
    <property type="evidence" value="ECO:0007669"/>
    <property type="project" value="TreeGrafter"/>
</dbReference>
<evidence type="ECO:0000256" key="1">
    <source>
        <dbReference type="ARBA" id="ARBA00022448"/>
    </source>
</evidence>
<feature type="transmembrane region" description="Helical" evidence="6">
    <location>
        <begin position="197"/>
        <end position="217"/>
    </location>
</feature>
<sequence length="218" mass="23441">PFSKLYIYIIHTSLERKKKKKNPHFDRSDKVGTEKMGFAAVVTAAVLMTMTMMPEMAVGAVYKVGDAAGWTIIGGVDYKQWAATKTFQLGDVIVFEYNPKFHNVMRVSHEMYKSCNVSRPIETHTSGNDSITIQTRGHHFFLCGVPGHCQAGQKVDINVQRLTSTAAAPEPSALASPSVPIAHTPTAPAPKAAASRVGAGFALLLLLGFSVIAIGVVA</sequence>
<accession>A0A9I9D803</accession>
<name>A0A9I9D803_CUCME</name>
<dbReference type="PANTHER" id="PTHR33021:SF339">
    <property type="entry name" value="OS07G0570600 PROTEIN"/>
    <property type="match status" value="1"/>
</dbReference>
<dbReference type="PANTHER" id="PTHR33021">
    <property type="entry name" value="BLUE COPPER PROTEIN"/>
    <property type="match status" value="1"/>
</dbReference>